<dbReference type="InterPro" id="IPR050796">
    <property type="entry name" value="SCF_F-box_component"/>
</dbReference>
<gene>
    <name evidence="3" type="ORF">COLO4_22733</name>
</gene>
<dbReference type="Pfam" id="PF00646">
    <property type="entry name" value="F-box"/>
    <property type="match status" value="1"/>
</dbReference>
<feature type="compositionally biased region" description="Acidic residues" evidence="1">
    <location>
        <begin position="389"/>
        <end position="418"/>
    </location>
</feature>
<dbReference type="Proteomes" id="UP000187203">
    <property type="component" value="Unassembled WGS sequence"/>
</dbReference>
<keyword evidence="4" id="KW-1185">Reference proteome</keyword>
<dbReference type="OrthoDB" id="5314306at2759"/>
<feature type="compositionally biased region" description="Acidic residues" evidence="1">
    <location>
        <begin position="368"/>
        <end position="379"/>
    </location>
</feature>
<dbReference type="InterPro" id="IPR017451">
    <property type="entry name" value="F-box-assoc_interact_dom"/>
</dbReference>
<dbReference type="InterPro" id="IPR001810">
    <property type="entry name" value="F-box_dom"/>
</dbReference>
<dbReference type="Pfam" id="PF07734">
    <property type="entry name" value="FBA_1"/>
    <property type="match status" value="1"/>
</dbReference>
<dbReference type="PANTHER" id="PTHR31672:SF13">
    <property type="entry name" value="F-BOX PROTEIN CPR30-LIKE"/>
    <property type="match status" value="1"/>
</dbReference>
<proteinExistence type="predicted"/>
<name>A0A1R3IKE8_9ROSI</name>
<dbReference type="PROSITE" id="PS50181">
    <property type="entry name" value="FBOX"/>
    <property type="match status" value="1"/>
</dbReference>
<dbReference type="EMBL" id="AWUE01018041">
    <property type="protein sequence ID" value="OMO83033.1"/>
    <property type="molecule type" value="Genomic_DNA"/>
</dbReference>
<dbReference type="SMART" id="SM00256">
    <property type="entry name" value="FBOX"/>
    <property type="match status" value="1"/>
</dbReference>
<reference evidence="4" key="1">
    <citation type="submission" date="2013-09" db="EMBL/GenBank/DDBJ databases">
        <title>Corchorus olitorius genome sequencing.</title>
        <authorList>
            <person name="Alam M."/>
            <person name="Haque M.S."/>
            <person name="Islam M.S."/>
            <person name="Emdad E.M."/>
            <person name="Islam M.M."/>
            <person name="Ahmed B."/>
            <person name="Halim A."/>
            <person name="Hossen Q.M.M."/>
            <person name="Hossain M.Z."/>
            <person name="Ahmed R."/>
            <person name="Khan M.M."/>
            <person name="Islam R."/>
            <person name="Rashid M.M."/>
            <person name="Khan S.A."/>
            <person name="Rahman M.S."/>
            <person name="Alam M."/>
            <person name="Yahiya A.S."/>
            <person name="Khan M.S."/>
            <person name="Azam M.S."/>
            <person name="Haque T."/>
            <person name="Lashkar M.Z.H."/>
            <person name="Akhand A.I."/>
            <person name="Morshed G."/>
            <person name="Roy S."/>
            <person name="Uddin K.S."/>
            <person name="Rabeya T."/>
            <person name="Hossain A.S."/>
            <person name="Chowdhury A."/>
            <person name="Snigdha A.R."/>
            <person name="Mortoza M.S."/>
            <person name="Matin S.A."/>
            <person name="Hoque S.M.E."/>
            <person name="Islam M.K."/>
            <person name="Roy D.K."/>
            <person name="Haider R."/>
            <person name="Moosa M.M."/>
            <person name="Elias S.M."/>
            <person name="Hasan A.M."/>
            <person name="Jahan S."/>
            <person name="Shafiuddin M."/>
            <person name="Mahmood N."/>
            <person name="Shommy N.S."/>
        </authorList>
    </citation>
    <scope>NUCLEOTIDE SEQUENCE [LARGE SCALE GENOMIC DNA]</scope>
    <source>
        <strain evidence="4">cv. O-4</strain>
    </source>
</reference>
<organism evidence="3 4">
    <name type="scientific">Corchorus olitorius</name>
    <dbReference type="NCBI Taxonomy" id="93759"/>
    <lineage>
        <taxon>Eukaryota</taxon>
        <taxon>Viridiplantae</taxon>
        <taxon>Streptophyta</taxon>
        <taxon>Embryophyta</taxon>
        <taxon>Tracheophyta</taxon>
        <taxon>Spermatophyta</taxon>
        <taxon>Magnoliopsida</taxon>
        <taxon>eudicotyledons</taxon>
        <taxon>Gunneridae</taxon>
        <taxon>Pentapetalae</taxon>
        <taxon>rosids</taxon>
        <taxon>malvids</taxon>
        <taxon>Malvales</taxon>
        <taxon>Malvaceae</taxon>
        <taxon>Grewioideae</taxon>
        <taxon>Apeibeae</taxon>
        <taxon>Corchorus</taxon>
    </lineage>
</organism>
<dbReference type="NCBIfam" id="TIGR01640">
    <property type="entry name" value="F_box_assoc_1"/>
    <property type="match status" value="1"/>
</dbReference>
<dbReference type="PANTHER" id="PTHR31672">
    <property type="entry name" value="BNACNNG10540D PROTEIN"/>
    <property type="match status" value="1"/>
</dbReference>
<comment type="caution">
    <text evidence="3">The sequence shown here is derived from an EMBL/GenBank/DDBJ whole genome shotgun (WGS) entry which is preliminary data.</text>
</comment>
<evidence type="ECO:0000256" key="1">
    <source>
        <dbReference type="SAM" id="MobiDB-lite"/>
    </source>
</evidence>
<dbReference type="AlphaFoldDB" id="A0A1R3IKE8"/>
<evidence type="ECO:0000313" key="4">
    <source>
        <dbReference type="Proteomes" id="UP000187203"/>
    </source>
</evidence>
<protein>
    <recommendedName>
        <fullName evidence="2">F-box domain-containing protein</fullName>
    </recommendedName>
</protein>
<feature type="region of interest" description="Disordered" evidence="1">
    <location>
        <begin position="368"/>
        <end position="424"/>
    </location>
</feature>
<accession>A0A1R3IKE8</accession>
<dbReference type="Gene3D" id="1.20.1280.50">
    <property type="match status" value="1"/>
</dbReference>
<evidence type="ECO:0000259" key="2">
    <source>
        <dbReference type="PROSITE" id="PS50181"/>
    </source>
</evidence>
<dbReference type="InterPro" id="IPR006527">
    <property type="entry name" value="F-box-assoc_dom_typ1"/>
</dbReference>
<evidence type="ECO:0000313" key="3">
    <source>
        <dbReference type="EMBL" id="OMO83033.1"/>
    </source>
</evidence>
<dbReference type="STRING" id="93759.A0A1R3IKE8"/>
<sequence>MSKQAKILNDFPEELILQILHKLSIKCLGKCMCVCKAWNFLIKNPSFISNHLHNKSPDLFLVWIFRHNRRRKIRYSLHFDDAQFSEYMPLHFPLMNKSEIVGSCNGVVCLVDNLYIYASTFVLWNPCVRKYITIPKSDLIPPQSWWVCCGFGFDSRTNDYKILRVSIKESDEYIGAHIYSLKHDSWKTLPAPKFSIKSDDPMVFVNGVVHWISYRKAENDVFESVVMGFHMGDEVFNMIRLPETESFNYDNLGELYLTMYPETSSIAVMHEDDFSGRCHVWVMKEYGLEETWTKLLSFGKWGEVPEVAAFRKDGGLIVKTFKGEMVSYYPERSEAKMLGIGGEFEYFIVVRHMESLVLHDIGNHEYDDSDLGDSSDESTDTASDSSNDLTDDSSEDGSDDVSDNSTDEGTDNITDEGADFSSGD</sequence>
<dbReference type="SUPFAM" id="SSF81383">
    <property type="entry name" value="F-box domain"/>
    <property type="match status" value="1"/>
</dbReference>
<dbReference type="InterPro" id="IPR036047">
    <property type="entry name" value="F-box-like_dom_sf"/>
</dbReference>
<feature type="domain" description="F-box" evidence="2">
    <location>
        <begin position="5"/>
        <end position="51"/>
    </location>
</feature>